<evidence type="ECO:0000313" key="4">
    <source>
        <dbReference type="EMBL" id="GLW74612.1"/>
    </source>
</evidence>
<feature type="region of interest" description="Disordered" evidence="2">
    <location>
        <begin position="1"/>
        <end position="21"/>
    </location>
</feature>
<evidence type="ECO:0000313" key="5">
    <source>
        <dbReference type="Proteomes" id="UP001165041"/>
    </source>
</evidence>
<dbReference type="GO" id="GO:0016791">
    <property type="term" value="F:phosphatase activity"/>
    <property type="evidence" value="ECO:0007669"/>
    <property type="project" value="TreeGrafter"/>
</dbReference>
<feature type="domain" description="GAF" evidence="3">
    <location>
        <begin position="40"/>
        <end position="206"/>
    </location>
</feature>
<dbReference type="InterPro" id="IPR036457">
    <property type="entry name" value="PPM-type-like_dom_sf"/>
</dbReference>
<evidence type="ECO:0000259" key="3">
    <source>
        <dbReference type="SMART" id="SM00065"/>
    </source>
</evidence>
<dbReference type="PANTHER" id="PTHR43156">
    <property type="entry name" value="STAGE II SPORULATION PROTEIN E-RELATED"/>
    <property type="match status" value="1"/>
</dbReference>
<dbReference type="PANTHER" id="PTHR43156:SF2">
    <property type="entry name" value="STAGE II SPORULATION PROTEIN E"/>
    <property type="match status" value="1"/>
</dbReference>
<dbReference type="EMBL" id="BSSA01000037">
    <property type="protein sequence ID" value="GLW74612.1"/>
    <property type="molecule type" value="Genomic_DNA"/>
</dbReference>
<dbReference type="RefSeq" id="WP_435053437.1">
    <property type="nucleotide sequence ID" value="NZ_BSSA01000037.1"/>
</dbReference>
<organism evidence="4 5">
    <name type="scientific">Kitasatospora phosalacinea</name>
    <dbReference type="NCBI Taxonomy" id="2065"/>
    <lineage>
        <taxon>Bacteria</taxon>
        <taxon>Bacillati</taxon>
        <taxon>Actinomycetota</taxon>
        <taxon>Actinomycetes</taxon>
        <taxon>Kitasatosporales</taxon>
        <taxon>Streptomycetaceae</taxon>
        <taxon>Kitasatospora</taxon>
    </lineage>
</organism>
<feature type="compositionally biased region" description="Basic residues" evidence="2">
    <location>
        <begin position="311"/>
        <end position="324"/>
    </location>
</feature>
<dbReference type="AlphaFoldDB" id="A0A9W6V6U9"/>
<dbReference type="InterPro" id="IPR052016">
    <property type="entry name" value="Bact_Sigma-Reg"/>
</dbReference>
<proteinExistence type="predicted"/>
<feature type="compositionally biased region" description="Polar residues" evidence="2">
    <location>
        <begin position="380"/>
        <end position="389"/>
    </location>
</feature>
<reference evidence="4" key="1">
    <citation type="submission" date="2023-02" db="EMBL/GenBank/DDBJ databases">
        <title>Kitasatospora phosalacinea NBRC 14627.</title>
        <authorList>
            <person name="Ichikawa N."/>
            <person name="Sato H."/>
            <person name="Tonouchi N."/>
        </authorList>
    </citation>
    <scope>NUCLEOTIDE SEQUENCE</scope>
    <source>
        <strain evidence="4">NBRC 14627</strain>
    </source>
</reference>
<dbReference type="InterPro" id="IPR003018">
    <property type="entry name" value="GAF"/>
</dbReference>
<name>A0A9W6V6U9_9ACTN</name>
<sequence>MDPEEDGTGQAGASDRSRLIDDETDRIVGHLRDLAHTQHRFPDLLDAVTAVGRDLGPARGAPPGDDHGQVQVPARYGALGVLSEDGERLEEFIPVGLSEQQVAALSGVAPPQGRGLLAHLIDHPEPLRVADIGDHPDATGFPPGHPPMRTLPRVALTGRERLYGNLYLYERRDGRPFDDHDQDILVALAGAAGLAAENARLHQQVRANAERFQRLLLPGLPDAAPFGLAAIYRPATTPKQVGGDWYEALMLPDGTCALVIGDVAGHDLESAADMAQTRNMLAHRRGPRQQPHRPGPDRARHHSRGSPPPARRSRTGRPQPRHRTALLVPAHRTARSRLPHRHRHHRRSPPAPQPAPRAAPAVTALGHRLLPDQPADLARSTRQARTPRSSVGLLPQTRLR</sequence>
<dbReference type="Gene3D" id="3.30.450.40">
    <property type="match status" value="1"/>
</dbReference>
<evidence type="ECO:0000256" key="1">
    <source>
        <dbReference type="ARBA" id="ARBA00022801"/>
    </source>
</evidence>
<dbReference type="SUPFAM" id="SSF55781">
    <property type="entry name" value="GAF domain-like"/>
    <property type="match status" value="1"/>
</dbReference>
<dbReference type="Pfam" id="PF13185">
    <property type="entry name" value="GAF_2"/>
    <property type="match status" value="1"/>
</dbReference>
<evidence type="ECO:0000256" key="2">
    <source>
        <dbReference type="SAM" id="MobiDB-lite"/>
    </source>
</evidence>
<dbReference type="Proteomes" id="UP001165041">
    <property type="component" value="Unassembled WGS sequence"/>
</dbReference>
<dbReference type="Pfam" id="PF07228">
    <property type="entry name" value="SpoIIE"/>
    <property type="match status" value="1"/>
</dbReference>
<dbReference type="InterPro" id="IPR001932">
    <property type="entry name" value="PPM-type_phosphatase-like_dom"/>
</dbReference>
<comment type="caution">
    <text evidence="4">The sequence shown here is derived from an EMBL/GenBank/DDBJ whole genome shotgun (WGS) entry which is preliminary data.</text>
</comment>
<dbReference type="SMART" id="SM00065">
    <property type="entry name" value="GAF"/>
    <property type="match status" value="1"/>
</dbReference>
<feature type="compositionally biased region" description="Basic residues" evidence="2">
    <location>
        <begin position="332"/>
        <end position="348"/>
    </location>
</feature>
<accession>A0A9W6V6U9</accession>
<dbReference type="InterPro" id="IPR029016">
    <property type="entry name" value="GAF-like_dom_sf"/>
</dbReference>
<protein>
    <recommendedName>
        <fullName evidence="3">GAF domain-containing protein</fullName>
    </recommendedName>
</protein>
<dbReference type="Gene3D" id="3.60.40.10">
    <property type="entry name" value="PPM-type phosphatase domain"/>
    <property type="match status" value="1"/>
</dbReference>
<keyword evidence="1" id="KW-0378">Hydrolase</keyword>
<gene>
    <name evidence="4" type="ORF">Kpho02_69100</name>
</gene>
<feature type="region of interest" description="Disordered" evidence="2">
    <location>
        <begin position="283"/>
        <end position="400"/>
    </location>
</feature>